<gene>
    <name evidence="1" type="ORF">DHETER_LOCUS4819</name>
</gene>
<keyword evidence="2" id="KW-1185">Reference proteome</keyword>
<sequence>YGQKEEFAWRIQDKKLDKNSGVYKYIFECQHAGNYQSKKKATDPSQQCNRNASGPSITKLNLTHHGYTLCPDNAHFINVYQQLPQNIINKIRFYIKAVPDISQHTLRQLLQGDITDPEKDPENDVSNLLKALRTFKEEDPTWFIADYCDFNTGMSSTQYVKLINAVIHKYVNSHSSLMGFFNGIQAMLASELQKAKYRDYLESLPYNVGSSASIRADIVDNATCIEDDSDKRQVALKSLIRHVDPNNIIELWEVRHMNVNTVLMNFNTLFDSCGISDSSEKLFTNNEIQASFSTMNTI</sequence>
<accession>A0ACA9LPA6</accession>
<protein>
    <submittedName>
        <fullName evidence="1">10289_t:CDS:1</fullName>
    </submittedName>
</protein>
<reference evidence="1" key="1">
    <citation type="submission" date="2021-06" db="EMBL/GenBank/DDBJ databases">
        <authorList>
            <person name="Kallberg Y."/>
            <person name="Tangrot J."/>
            <person name="Rosling A."/>
        </authorList>
    </citation>
    <scope>NUCLEOTIDE SEQUENCE</scope>
    <source>
        <strain evidence="1">IL203A</strain>
    </source>
</reference>
<organism evidence="1 2">
    <name type="scientific">Dentiscutata heterogama</name>
    <dbReference type="NCBI Taxonomy" id="1316150"/>
    <lineage>
        <taxon>Eukaryota</taxon>
        <taxon>Fungi</taxon>
        <taxon>Fungi incertae sedis</taxon>
        <taxon>Mucoromycota</taxon>
        <taxon>Glomeromycotina</taxon>
        <taxon>Glomeromycetes</taxon>
        <taxon>Diversisporales</taxon>
        <taxon>Gigasporaceae</taxon>
        <taxon>Dentiscutata</taxon>
    </lineage>
</organism>
<comment type="caution">
    <text evidence="1">The sequence shown here is derived from an EMBL/GenBank/DDBJ whole genome shotgun (WGS) entry which is preliminary data.</text>
</comment>
<proteinExistence type="predicted"/>
<evidence type="ECO:0000313" key="2">
    <source>
        <dbReference type="Proteomes" id="UP000789702"/>
    </source>
</evidence>
<name>A0ACA9LPA6_9GLOM</name>
<dbReference type="EMBL" id="CAJVPU010005008">
    <property type="protein sequence ID" value="CAG8541381.1"/>
    <property type="molecule type" value="Genomic_DNA"/>
</dbReference>
<evidence type="ECO:0000313" key="1">
    <source>
        <dbReference type="EMBL" id="CAG8541381.1"/>
    </source>
</evidence>
<feature type="non-terminal residue" evidence="1">
    <location>
        <position position="1"/>
    </location>
</feature>
<dbReference type="Proteomes" id="UP000789702">
    <property type="component" value="Unassembled WGS sequence"/>
</dbReference>